<evidence type="ECO:0000256" key="1">
    <source>
        <dbReference type="ARBA" id="ARBA00022833"/>
    </source>
</evidence>
<dbReference type="AlphaFoldDB" id="A0A1I7WMG8"/>
<dbReference type="Gene3D" id="3.90.180.10">
    <property type="entry name" value="Medium-chain alcohol dehydrogenases, catalytic domain"/>
    <property type="match status" value="1"/>
</dbReference>
<dbReference type="NCBIfam" id="TIGR00449">
    <property type="entry name" value="tgt_general"/>
    <property type="match status" value="1"/>
</dbReference>
<dbReference type="PANTHER" id="PTHR43530">
    <property type="entry name" value="QUEUINE TRNA-RIBOSYLTRANSFERASE CATALYTIC SUBUNIT 1"/>
    <property type="match status" value="1"/>
</dbReference>
<name>A0A1I7WMG8_HETBA</name>
<keyword evidence="4" id="KW-1185">Reference proteome</keyword>
<dbReference type="InterPro" id="IPR013149">
    <property type="entry name" value="ADH-like_C"/>
</dbReference>
<dbReference type="Gene3D" id="3.20.20.105">
    <property type="entry name" value="Queuine tRNA-ribosyltransferase-like"/>
    <property type="match status" value="1"/>
</dbReference>
<dbReference type="WBParaSite" id="Hba_06348">
    <property type="protein sequence ID" value="Hba_06348"/>
    <property type="gene ID" value="Hba_06348"/>
</dbReference>
<proteinExistence type="predicted"/>
<dbReference type="Proteomes" id="UP000095283">
    <property type="component" value="Unplaced"/>
</dbReference>
<sequence length="408" mass="45896">MVADAKEERLCLAERNGADFVVHWDDSEFEEYLIMRTKDVARTGVNVVFDFVTSPRTVTRSLKCLAEVCCYLFFVLNMKNYLIFRGSIEQLKNLVQLIAGGQIDAPDYRVYPVNQASQPCNDSMSKKILIGLLCFEVFCFLNLSRMTQNDMRFDIISKSGRARHGMLNLPHSVVETPVFMPVGTQGTMKGILPEQLLDMDCRILLCNTYHLGHRPGYQKVQRAGGLHKMINWPRSILTDSVDEKGVNFESPHTGEMMALTPEMSIEIQQALGADIMMQLDHVIHVLTTGDIVREAMDRSIRWLDRCKNAHSRSNQALFPIIQGGLNLEHRKECIREMSKRAKVGIAIGGLSGGEEKSLFWCVVATCCDALPPHLPRYVMGVGFPVDLVICALLGADMFDCVYPTRTAR</sequence>
<dbReference type="GO" id="GO:0005829">
    <property type="term" value="C:cytosol"/>
    <property type="evidence" value="ECO:0007669"/>
    <property type="project" value="TreeGrafter"/>
</dbReference>
<dbReference type="InterPro" id="IPR036511">
    <property type="entry name" value="TGT-like_sf"/>
</dbReference>
<dbReference type="Pfam" id="PF01702">
    <property type="entry name" value="TGT"/>
    <property type="match status" value="1"/>
</dbReference>
<dbReference type="SUPFAM" id="SSF51713">
    <property type="entry name" value="tRNA-guanine transglycosylase"/>
    <property type="match status" value="1"/>
</dbReference>
<evidence type="ECO:0000313" key="5">
    <source>
        <dbReference type="WBParaSite" id="Hba_06348"/>
    </source>
</evidence>
<feature type="domain" description="tRNA-guanine(15) transglycosylase-like" evidence="3">
    <location>
        <begin position="161"/>
        <end position="408"/>
    </location>
</feature>
<dbReference type="GO" id="GO:0008479">
    <property type="term" value="F:tRNA-guanosine(34) queuine transglycosylase activity"/>
    <property type="evidence" value="ECO:0007669"/>
    <property type="project" value="TreeGrafter"/>
</dbReference>
<dbReference type="Pfam" id="PF00107">
    <property type="entry name" value="ADH_zinc_N"/>
    <property type="match status" value="1"/>
</dbReference>
<accession>A0A1I7WMG8</accession>
<dbReference type="SUPFAM" id="SSF51735">
    <property type="entry name" value="NAD(P)-binding Rossmann-fold domains"/>
    <property type="match status" value="1"/>
</dbReference>
<dbReference type="PANTHER" id="PTHR43530:SF1">
    <property type="entry name" value="QUEUINE TRNA-RIBOSYLTRANSFERASE CATALYTIC SUBUNIT 1"/>
    <property type="match status" value="1"/>
</dbReference>
<organism evidence="4 5">
    <name type="scientific">Heterorhabditis bacteriophora</name>
    <name type="common">Entomopathogenic nematode worm</name>
    <dbReference type="NCBI Taxonomy" id="37862"/>
    <lineage>
        <taxon>Eukaryota</taxon>
        <taxon>Metazoa</taxon>
        <taxon>Ecdysozoa</taxon>
        <taxon>Nematoda</taxon>
        <taxon>Chromadorea</taxon>
        <taxon>Rhabditida</taxon>
        <taxon>Rhabditina</taxon>
        <taxon>Rhabditomorpha</taxon>
        <taxon>Strongyloidea</taxon>
        <taxon>Heterorhabditidae</taxon>
        <taxon>Heterorhabditis</taxon>
    </lineage>
</organism>
<evidence type="ECO:0000313" key="4">
    <source>
        <dbReference type="Proteomes" id="UP000095283"/>
    </source>
</evidence>
<dbReference type="InterPro" id="IPR036291">
    <property type="entry name" value="NAD(P)-bd_dom_sf"/>
</dbReference>
<protein>
    <submittedName>
        <fullName evidence="5">Queuine tRNA-ribosyltransferase catalytic subunit 1</fullName>
    </submittedName>
</protein>
<dbReference type="InterPro" id="IPR002616">
    <property type="entry name" value="tRNA_ribo_trans-like"/>
</dbReference>
<evidence type="ECO:0000259" key="2">
    <source>
        <dbReference type="Pfam" id="PF00107"/>
    </source>
</evidence>
<feature type="domain" description="Alcohol dehydrogenase-like C-terminal" evidence="2">
    <location>
        <begin position="2"/>
        <end position="67"/>
    </location>
</feature>
<reference evidence="5" key="1">
    <citation type="submission" date="2016-11" db="UniProtKB">
        <authorList>
            <consortium name="WormBaseParasite"/>
        </authorList>
    </citation>
    <scope>IDENTIFICATION</scope>
</reference>
<keyword evidence="1" id="KW-0862">Zinc</keyword>
<dbReference type="GO" id="GO:0006400">
    <property type="term" value="P:tRNA modification"/>
    <property type="evidence" value="ECO:0007669"/>
    <property type="project" value="InterPro"/>
</dbReference>
<evidence type="ECO:0000259" key="3">
    <source>
        <dbReference type="Pfam" id="PF01702"/>
    </source>
</evidence>